<keyword evidence="3" id="KW-1185">Reference proteome</keyword>
<dbReference type="AlphaFoldDB" id="A0A6V6ZC29"/>
<dbReference type="EMBL" id="CAIJDO010000265">
    <property type="protein sequence ID" value="CAD0009367.1"/>
    <property type="molecule type" value="Genomic_DNA"/>
</dbReference>
<evidence type="ECO:0000313" key="3">
    <source>
        <dbReference type="Proteomes" id="UP000556700"/>
    </source>
</evidence>
<name>A0A6V6ZC29_9FLAO</name>
<feature type="transmembrane region" description="Helical" evidence="1">
    <location>
        <begin position="78"/>
        <end position="98"/>
    </location>
</feature>
<accession>A0A6V6ZC29</accession>
<protein>
    <submittedName>
        <fullName evidence="2">Uncharacterized protein</fullName>
    </submittedName>
</protein>
<dbReference type="Proteomes" id="UP000556700">
    <property type="component" value="Unassembled WGS sequence"/>
</dbReference>
<proteinExistence type="predicted"/>
<keyword evidence="1" id="KW-0812">Transmembrane</keyword>
<sequence length="224" mass="25599">MIHKIKISIPEPCHENWMEMSPVEKGRFCNTCQKNVIDFTKSSDKKIIMAFNENDKLCGRFNNSQINRNLVIPKEKKSIWVIAAASIIAFLGLGTQTIKAQGKIRIEQNDKKPIETNISMDNKKEEIEIEGKIFLGETNPNFEEVNIVLYDKIFHPDADGRFCIKVNKNDRISISKAGYIDYFITVLKPINLGAIELDTPTISHVVGGAVAVKRNFWYRLFHKN</sequence>
<reference evidence="2 3" key="1">
    <citation type="submission" date="2020-06" db="EMBL/GenBank/DDBJ databases">
        <authorList>
            <person name="Criscuolo A."/>
        </authorList>
    </citation>
    <scope>NUCLEOTIDE SEQUENCE [LARGE SCALE GENOMIC DNA]</scope>
    <source>
        <strain evidence="3">CIP 110025</strain>
    </source>
</reference>
<evidence type="ECO:0000256" key="1">
    <source>
        <dbReference type="SAM" id="Phobius"/>
    </source>
</evidence>
<evidence type="ECO:0000313" key="2">
    <source>
        <dbReference type="EMBL" id="CAD0009367.1"/>
    </source>
</evidence>
<comment type="caution">
    <text evidence="2">The sequence shown here is derived from an EMBL/GenBank/DDBJ whole genome shotgun (WGS) entry which is preliminary data.</text>
</comment>
<keyword evidence="1" id="KW-1133">Transmembrane helix</keyword>
<keyword evidence="1" id="KW-0472">Membrane</keyword>
<organism evidence="2 3">
    <name type="scientific">Flavobacterium chungangense</name>
    <dbReference type="NCBI Taxonomy" id="554283"/>
    <lineage>
        <taxon>Bacteria</taxon>
        <taxon>Pseudomonadati</taxon>
        <taxon>Bacteroidota</taxon>
        <taxon>Flavobacteriia</taxon>
        <taxon>Flavobacteriales</taxon>
        <taxon>Flavobacteriaceae</taxon>
        <taxon>Flavobacterium</taxon>
    </lineage>
</organism>
<gene>
    <name evidence="2" type="ORF">FLACHUCJ7_04223</name>
</gene>